<reference evidence="5" key="1">
    <citation type="journal article" date="2019" name="bioRxiv">
        <title>The Genome of the Zebra Mussel, Dreissena polymorpha: A Resource for Invasive Species Research.</title>
        <authorList>
            <person name="McCartney M.A."/>
            <person name="Auch B."/>
            <person name="Kono T."/>
            <person name="Mallez S."/>
            <person name="Zhang Y."/>
            <person name="Obille A."/>
            <person name="Becker A."/>
            <person name="Abrahante J.E."/>
            <person name="Garbe J."/>
            <person name="Badalamenti J.P."/>
            <person name="Herman A."/>
            <person name="Mangelson H."/>
            <person name="Liachko I."/>
            <person name="Sullivan S."/>
            <person name="Sone E.D."/>
            <person name="Koren S."/>
            <person name="Silverstein K.A.T."/>
            <person name="Beckman K.B."/>
            <person name="Gohl D.M."/>
        </authorList>
    </citation>
    <scope>NUCLEOTIDE SEQUENCE</scope>
    <source>
        <strain evidence="5">Duluth1</strain>
        <tissue evidence="5">Whole animal</tissue>
    </source>
</reference>
<keyword evidence="3" id="KW-0378">Hydrolase</keyword>
<keyword evidence="6" id="KW-1185">Reference proteome</keyword>
<dbReference type="GO" id="GO:0019695">
    <property type="term" value="P:choline metabolic process"/>
    <property type="evidence" value="ECO:0007669"/>
    <property type="project" value="TreeGrafter"/>
</dbReference>
<keyword evidence="2" id="KW-0719">Serine esterase</keyword>
<evidence type="ECO:0000313" key="6">
    <source>
        <dbReference type="Proteomes" id="UP000828390"/>
    </source>
</evidence>
<dbReference type="PANTHER" id="PTHR43918">
    <property type="entry name" value="ACETYLCHOLINESTERASE"/>
    <property type="match status" value="1"/>
</dbReference>
<evidence type="ECO:0000256" key="2">
    <source>
        <dbReference type="ARBA" id="ARBA00022487"/>
    </source>
</evidence>
<accession>A0A9D4RTX3</accession>
<evidence type="ECO:0000256" key="1">
    <source>
        <dbReference type="ARBA" id="ARBA00005964"/>
    </source>
</evidence>
<feature type="domain" description="Carboxylesterase type B" evidence="4">
    <location>
        <begin position="1"/>
        <end position="166"/>
    </location>
</feature>
<dbReference type="GO" id="GO:0005615">
    <property type="term" value="C:extracellular space"/>
    <property type="evidence" value="ECO:0007669"/>
    <property type="project" value="TreeGrafter"/>
</dbReference>
<evidence type="ECO:0000256" key="3">
    <source>
        <dbReference type="ARBA" id="ARBA00022801"/>
    </source>
</evidence>
<dbReference type="GO" id="GO:0005886">
    <property type="term" value="C:plasma membrane"/>
    <property type="evidence" value="ECO:0007669"/>
    <property type="project" value="TreeGrafter"/>
</dbReference>
<organism evidence="5 6">
    <name type="scientific">Dreissena polymorpha</name>
    <name type="common">Zebra mussel</name>
    <name type="synonym">Mytilus polymorpha</name>
    <dbReference type="NCBI Taxonomy" id="45954"/>
    <lineage>
        <taxon>Eukaryota</taxon>
        <taxon>Metazoa</taxon>
        <taxon>Spiralia</taxon>
        <taxon>Lophotrochozoa</taxon>
        <taxon>Mollusca</taxon>
        <taxon>Bivalvia</taxon>
        <taxon>Autobranchia</taxon>
        <taxon>Heteroconchia</taxon>
        <taxon>Euheterodonta</taxon>
        <taxon>Imparidentia</taxon>
        <taxon>Neoheterodontei</taxon>
        <taxon>Myida</taxon>
        <taxon>Dreissenoidea</taxon>
        <taxon>Dreissenidae</taxon>
        <taxon>Dreissena</taxon>
    </lineage>
</organism>
<dbReference type="EMBL" id="JAIWYP010000001">
    <property type="protein sequence ID" value="KAH3880934.1"/>
    <property type="molecule type" value="Genomic_DNA"/>
</dbReference>
<protein>
    <recommendedName>
        <fullName evidence="4">Carboxylesterase type B domain-containing protein</fullName>
    </recommendedName>
</protein>
<dbReference type="Gene3D" id="3.40.50.1820">
    <property type="entry name" value="alpha/beta hydrolase"/>
    <property type="match status" value="1"/>
</dbReference>
<dbReference type="InterPro" id="IPR002018">
    <property type="entry name" value="CarbesteraseB"/>
</dbReference>
<dbReference type="Proteomes" id="UP000828390">
    <property type="component" value="Unassembled WGS sequence"/>
</dbReference>
<dbReference type="InterPro" id="IPR029058">
    <property type="entry name" value="AB_hydrolase_fold"/>
</dbReference>
<dbReference type="PANTHER" id="PTHR43918:SF15">
    <property type="entry name" value="CARBOXYLIC ESTER HYDROLASE"/>
    <property type="match status" value="1"/>
</dbReference>
<proteinExistence type="inferred from homology"/>
<dbReference type="GO" id="GO:0003990">
    <property type="term" value="F:acetylcholinesterase activity"/>
    <property type="evidence" value="ECO:0007669"/>
    <property type="project" value="TreeGrafter"/>
</dbReference>
<name>A0A9D4RTX3_DREPO</name>
<evidence type="ECO:0000313" key="5">
    <source>
        <dbReference type="EMBL" id="KAH3880934.1"/>
    </source>
</evidence>
<gene>
    <name evidence="5" type="ORF">DPMN_004856</name>
</gene>
<sequence>MFGFIQSADGKLPGNQGLLNQHLGIKWVHENMHAFTGNPNDVTIFGESAGGASVDFQSLYLGNQGYFQRVIAQSGTVLDYRAVRATPNAEPFIAKKGCEREPDPLKCLRELTPRQLQDDDTKDWQPFIDRDFIVAAPQEIIFGKNTHTKNATNFFASLDLMTGANNLTALCILYGYGK</sequence>
<comment type="similarity">
    <text evidence="1">Belongs to the type-B carboxylesterase/lipase family.</text>
</comment>
<dbReference type="Pfam" id="PF00135">
    <property type="entry name" value="COesterase"/>
    <property type="match status" value="1"/>
</dbReference>
<dbReference type="InterPro" id="IPR050654">
    <property type="entry name" value="AChE-related_enzymes"/>
</dbReference>
<comment type="caution">
    <text evidence="5">The sequence shown here is derived from an EMBL/GenBank/DDBJ whole genome shotgun (WGS) entry which is preliminary data.</text>
</comment>
<dbReference type="GO" id="GO:0006581">
    <property type="term" value="P:acetylcholine catabolic process"/>
    <property type="evidence" value="ECO:0007669"/>
    <property type="project" value="TreeGrafter"/>
</dbReference>
<evidence type="ECO:0000259" key="4">
    <source>
        <dbReference type="Pfam" id="PF00135"/>
    </source>
</evidence>
<dbReference type="SUPFAM" id="SSF53474">
    <property type="entry name" value="alpha/beta-Hydrolases"/>
    <property type="match status" value="1"/>
</dbReference>
<reference evidence="5" key="2">
    <citation type="submission" date="2020-11" db="EMBL/GenBank/DDBJ databases">
        <authorList>
            <person name="McCartney M.A."/>
            <person name="Auch B."/>
            <person name="Kono T."/>
            <person name="Mallez S."/>
            <person name="Becker A."/>
            <person name="Gohl D.M."/>
            <person name="Silverstein K.A.T."/>
            <person name="Koren S."/>
            <person name="Bechman K.B."/>
            <person name="Herman A."/>
            <person name="Abrahante J.E."/>
            <person name="Garbe J."/>
        </authorList>
    </citation>
    <scope>NUCLEOTIDE SEQUENCE</scope>
    <source>
        <strain evidence="5">Duluth1</strain>
        <tissue evidence="5">Whole animal</tissue>
    </source>
</reference>
<dbReference type="AlphaFoldDB" id="A0A9D4RTX3"/>